<gene>
    <name evidence="5" type="ORF">HMPREF1250_1433</name>
</gene>
<dbReference type="InterPro" id="IPR006683">
    <property type="entry name" value="Thioestr_dom"/>
</dbReference>
<dbReference type="Gene3D" id="3.10.129.10">
    <property type="entry name" value="Hotdog Thioesterase"/>
    <property type="match status" value="1"/>
</dbReference>
<evidence type="ECO:0000256" key="3">
    <source>
        <dbReference type="PROSITE-ProRule" id="PRU01106"/>
    </source>
</evidence>
<feature type="domain" description="HotDog ACOT-type" evidence="4">
    <location>
        <begin position="4"/>
        <end position="111"/>
    </location>
</feature>
<keyword evidence="2 3" id="KW-0378">Hydrolase</keyword>
<dbReference type="InterPro" id="IPR033120">
    <property type="entry name" value="HOTDOG_ACOT"/>
</dbReference>
<dbReference type="GO" id="GO:0006637">
    <property type="term" value="P:acyl-CoA metabolic process"/>
    <property type="evidence" value="ECO:0007669"/>
    <property type="project" value="TreeGrafter"/>
</dbReference>
<evidence type="ECO:0000259" key="4">
    <source>
        <dbReference type="PROSITE" id="PS51770"/>
    </source>
</evidence>
<dbReference type="EMBL" id="AWXA01000037">
    <property type="protein sequence ID" value="ERT59186.1"/>
    <property type="molecule type" value="Genomic_DNA"/>
</dbReference>
<dbReference type="eggNOG" id="COG1607">
    <property type="taxonomic scope" value="Bacteria"/>
</dbReference>
<dbReference type="STRING" id="1111454.HMPREF1250_1433"/>
<evidence type="ECO:0000313" key="5">
    <source>
        <dbReference type="EMBL" id="ERT59186.1"/>
    </source>
</evidence>
<dbReference type="AlphaFoldDB" id="U7UIS0"/>
<reference evidence="5 6" key="1">
    <citation type="submission" date="2013-09" db="EMBL/GenBank/DDBJ databases">
        <authorList>
            <person name="Durkin A.S."/>
            <person name="Haft D.R."/>
            <person name="McCorrison J."/>
            <person name="Torralba M."/>
            <person name="Gillis M."/>
            <person name="Haft D.H."/>
            <person name="Methe B."/>
            <person name="Sutton G."/>
            <person name="Nelson K.E."/>
        </authorList>
    </citation>
    <scope>NUCLEOTIDE SEQUENCE [LARGE SCALE GENOMIC DNA]</scope>
    <source>
        <strain evidence="5 6">BV3C16-1</strain>
    </source>
</reference>
<dbReference type="PATRIC" id="fig|1111454.3.peg.1358"/>
<dbReference type="InterPro" id="IPR040170">
    <property type="entry name" value="Cytosol_ACT"/>
</dbReference>
<protein>
    <submittedName>
        <fullName evidence="5">Thioesterase family protein</fullName>
    </submittedName>
</protein>
<dbReference type="SUPFAM" id="SSF54637">
    <property type="entry name" value="Thioesterase/thiol ester dehydrase-isomerase"/>
    <property type="match status" value="1"/>
</dbReference>
<dbReference type="InterPro" id="IPR029069">
    <property type="entry name" value="HotDog_dom_sf"/>
</dbReference>
<evidence type="ECO:0000313" key="6">
    <source>
        <dbReference type="Proteomes" id="UP000017090"/>
    </source>
</evidence>
<accession>U7UIS0</accession>
<organism evidence="5 6">
    <name type="scientific">Megasphaera vaginalis</name>
    <name type="common">ex Srinivasan et al. 2021</name>
    <dbReference type="NCBI Taxonomy" id="1111454"/>
    <lineage>
        <taxon>Bacteria</taxon>
        <taxon>Bacillati</taxon>
        <taxon>Bacillota</taxon>
        <taxon>Negativicutes</taxon>
        <taxon>Veillonellales</taxon>
        <taxon>Veillonellaceae</taxon>
        <taxon>Megasphaera</taxon>
    </lineage>
</organism>
<dbReference type="RefSeq" id="WP_023053813.1">
    <property type="nucleotide sequence ID" value="NZ_AWXA01000037.1"/>
</dbReference>
<dbReference type="PANTHER" id="PTHR11049">
    <property type="entry name" value="ACYL COENZYME A THIOESTER HYDROLASE"/>
    <property type="match status" value="1"/>
</dbReference>
<sequence>MEGNDKHIKTAHMVLGRDLNHHDTLFAGQGASYLIECGFFAAQGFLDTTDIVFLGLDGFRFWRPVRKGETFALESTLVAAGRTSVAVHVLLTVHDEAAAEAFATFVRVDGGGNATAHGLSLPPLTGAAALLRQRYDRYQEAGR</sequence>
<dbReference type="OrthoDB" id="9791628at2"/>
<dbReference type="GO" id="GO:0005737">
    <property type="term" value="C:cytoplasm"/>
    <property type="evidence" value="ECO:0007669"/>
    <property type="project" value="TreeGrafter"/>
</dbReference>
<dbReference type="PROSITE" id="PS51770">
    <property type="entry name" value="HOTDOG_ACOT"/>
    <property type="match status" value="1"/>
</dbReference>
<keyword evidence="6" id="KW-1185">Reference proteome</keyword>
<dbReference type="Proteomes" id="UP000017090">
    <property type="component" value="Unassembled WGS sequence"/>
</dbReference>
<name>U7UIS0_9FIRM</name>
<dbReference type="Pfam" id="PF03061">
    <property type="entry name" value="4HBT"/>
    <property type="match status" value="1"/>
</dbReference>
<evidence type="ECO:0000256" key="1">
    <source>
        <dbReference type="ARBA" id="ARBA00010458"/>
    </source>
</evidence>
<proteinExistence type="inferred from homology"/>
<dbReference type="GO" id="GO:0052816">
    <property type="term" value="F:long-chain fatty acyl-CoA hydrolase activity"/>
    <property type="evidence" value="ECO:0007669"/>
    <property type="project" value="TreeGrafter"/>
</dbReference>
<comment type="similarity">
    <text evidence="1">Belongs to the acyl coenzyme A hydrolase family.</text>
</comment>
<evidence type="ECO:0000256" key="2">
    <source>
        <dbReference type="ARBA" id="ARBA00022801"/>
    </source>
</evidence>
<comment type="caution">
    <text evidence="5">The sequence shown here is derived from an EMBL/GenBank/DDBJ whole genome shotgun (WGS) entry which is preliminary data.</text>
</comment>